<evidence type="ECO:0000313" key="5">
    <source>
        <dbReference type="Proteomes" id="UP000230340"/>
    </source>
</evidence>
<dbReference type="GO" id="GO:0003723">
    <property type="term" value="F:RNA binding"/>
    <property type="evidence" value="ECO:0007669"/>
    <property type="project" value="UniProtKB-UniRule"/>
</dbReference>
<accession>A0A2H0XDV1</accession>
<comment type="subcellular location">
    <subcellularLocation>
        <location evidence="3">Cytoplasm</location>
    </subcellularLocation>
    <text evidence="3">The tmRNA-SmpB complex associates with stalled 70S ribosomes.</text>
</comment>
<keyword evidence="1 3" id="KW-0963">Cytoplasm</keyword>
<dbReference type="Proteomes" id="UP000230340">
    <property type="component" value="Unassembled WGS sequence"/>
</dbReference>
<dbReference type="PANTHER" id="PTHR30308:SF2">
    <property type="entry name" value="SSRA-BINDING PROTEIN"/>
    <property type="match status" value="1"/>
</dbReference>
<dbReference type="NCBIfam" id="NF003843">
    <property type="entry name" value="PRK05422.1"/>
    <property type="match status" value="1"/>
</dbReference>
<reference evidence="5" key="1">
    <citation type="submission" date="2017-09" db="EMBL/GenBank/DDBJ databases">
        <title>Depth-based differentiation of microbial function through sediment-hosted aquifers and enrichment of novel symbionts in the deep terrestrial subsurface.</title>
        <authorList>
            <person name="Probst A.J."/>
            <person name="Ladd B."/>
            <person name="Jarett J.K."/>
            <person name="Geller-Mcgrath D.E."/>
            <person name="Sieber C.M.K."/>
            <person name="Emerson J.B."/>
            <person name="Anantharaman K."/>
            <person name="Thomas B.C."/>
            <person name="Malmstrom R."/>
            <person name="Stieglmeier M."/>
            <person name="Klingl A."/>
            <person name="Woyke T."/>
            <person name="Ryan C.M."/>
            <person name="Banfield J.F."/>
        </authorList>
    </citation>
    <scope>NUCLEOTIDE SEQUENCE [LARGE SCALE GENOMIC DNA]</scope>
</reference>
<keyword evidence="2 3" id="KW-0694">RNA-binding</keyword>
<dbReference type="EMBL" id="PEYT01000021">
    <property type="protein sequence ID" value="PIS23031.1"/>
    <property type="molecule type" value="Genomic_DNA"/>
</dbReference>
<dbReference type="CDD" id="cd09294">
    <property type="entry name" value="SmpB"/>
    <property type="match status" value="1"/>
</dbReference>
<sequence>MPVIAENRKAYHEYFVEEELEAGIKLLGHEVKACKTQGASLVGSHVRVFKDEAYVLGMKIPVFAKAGNVTSYDQERTRKLLMRRGEINTIIGALSRKGFTAVPLKLYTDRDLIKIKIGIVRGKKEYDKREELKKREQLREIQREAKG</sequence>
<dbReference type="SUPFAM" id="SSF74982">
    <property type="entry name" value="Small protein B (SmpB)"/>
    <property type="match status" value="1"/>
</dbReference>
<evidence type="ECO:0000313" key="4">
    <source>
        <dbReference type="EMBL" id="PIS23031.1"/>
    </source>
</evidence>
<dbReference type="HAMAP" id="MF_00023">
    <property type="entry name" value="SmpB"/>
    <property type="match status" value="1"/>
</dbReference>
<dbReference type="Gene3D" id="2.40.280.10">
    <property type="match status" value="1"/>
</dbReference>
<dbReference type="NCBIfam" id="TIGR00086">
    <property type="entry name" value="smpB"/>
    <property type="match status" value="1"/>
</dbReference>
<comment type="caution">
    <text evidence="4">The sequence shown here is derived from an EMBL/GenBank/DDBJ whole genome shotgun (WGS) entry which is preliminary data.</text>
</comment>
<dbReference type="GO" id="GO:0070930">
    <property type="term" value="P:trans-translation-dependent protein tagging"/>
    <property type="evidence" value="ECO:0007669"/>
    <property type="project" value="TreeGrafter"/>
</dbReference>
<name>A0A2H0XDV1_UNCKA</name>
<dbReference type="GO" id="GO:0070929">
    <property type="term" value="P:trans-translation"/>
    <property type="evidence" value="ECO:0007669"/>
    <property type="project" value="UniProtKB-UniRule"/>
</dbReference>
<evidence type="ECO:0000256" key="2">
    <source>
        <dbReference type="ARBA" id="ARBA00022884"/>
    </source>
</evidence>
<dbReference type="GO" id="GO:0005829">
    <property type="term" value="C:cytosol"/>
    <property type="evidence" value="ECO:0007669"/>
    <property type="project" value="TreeGrafter"/>
</dbReference>
<dbReference type="PANTHER" id="PTHR30308">
    <property type="entry name" value="TMRNA-BINDING COMPONENT OF TRANS-TRANSLATION TAGGING COMPLEX"/>
    <property type="match status" value="1"/>
</dbReference>
<dbReference type="InterPro" id="IPR000037">
    <property type="entry name" value="SsrA-bd_prot"/>
</dbReference>
<comment type="function">
    <text evidence="3">Required for rescue of stalled ribosomes mediated by trans-translation. Binds to transfer-messenger RNA (tmRNA), required for stable association of tmRNA with ribosomes. tmRNA and SmpB together mimic tRNA shape, replacing the anticodon stem-loop with SmpB. tmRNA is encoded by the ssrA gene; the 2 termini fold to resemble tRNA(Ala) and it encodes a 'tag peptide', a short internal open reading frame. During trans-translation Ala-aminoacylated tmRNA acts like a tRNA, entering the A-site of stalled ribosomes, displacing the stalled mRNA. The ribosome then switches to translate the ORF on the tmRNA; the nascent peptide is terminated with the 'tag peptide' encoded by the tmRNA and targeted for degradation. The ribosome is freed to recommence translation, which seems to be the essential function of trans-translation.</text>
</comment>
<organism evidence="4 5">
    <name type="scientific">candidate division WWE3 bacterium CG08_land_8_20_14_0_20_40_13</name>
    <dbReference type="NCBI Taxonomy" id="1975084"/>
    <lineage>
        <taxon>Bacteria</taxon>
        <taxon>Katanobacteria</taxon>
    </lineage>
</organism>
<proteinExistence type="inferred from homology"/>
<protein>
    <recommendedName>
        <fullName evidence="3">SsrA-binding protein</fullName>
    </recommendedName>
    <alternativeName>
        <fullName evidence="3">Small protein B</fullName>
    </alternativeName>
</protein>
<dbReference type="Pfam" id="PF01668">
    <property type="entry name" value="SmpB"/>
    <property type="match status" value="1"/>
</dbReference>
<evidence type="ECO:0000256" key="3">
    <source>
        <dbReference type="HAMAP-Rule" id="MF_00023"/>
    </source>
</evidence>
<dbReference type="InterPro" id="IPR023620">
    <property type="entry name" value="SmpB"/>
</dbReference>
<gene>
    <name evidence="3" type="primary">smpB</name>
    <name evidence="4" type="ORF">COT49_02400</name>
</gene>
<evidence type="ECO:0000256" key="1">
    <source>
        <dbReference type="ARBA" id="ARBA00022490"/>
    </source>
</evidence>
<dbReference type="AlphaFoldDB" id="A0A2H0XDV1"/>
<comment type="similarity">
    <text evidence="3">Belongs to the SmpB family.</text>
</comment>